<dbReference type="NCBIfam" id="TIGR01214">
    <property type="entry name" value="rmlD"/>
    <property type="match status" value="1"/>
</dbReference>
<dbReference type="PANTHER" id="PTHR10491">
    <property type="entry name" value="DTDP-4-DEHYDRORHAMNOSE REDUCTASE"/>
    <property type="match status" value="1"/>
</dbReference>
<dbReference type="InterPro" id="IPR005913">
    <property type="entry name" value="dTDP_dehydrorham_reduct"/>
</dbReference>
<evidence type="ECO:0000256" key="2">
    <source>
        <dbReference type="ARBA" id="ARBA00010944"/>
    </source>
</evidence>
<comment type="pathway">
    <text evidence="1 6">Carbohydrate biosynthesis; dTDP-L-rhamnose biosynthesis.</text>
</comment>
<dbReference type="Gene3D" id="3.90.25.10">
    <property type="entry name" value="UDP-galactose 4-epimerase, domain 1"/>
    <property type="match status" value="1"/>
</dbReference>
<evidence type="ECO:0000256" key="5">
    <source>
        <dbReference type="ARBA" id="ARBA00048200"/>
    </source>
</evidence>
<dbReference type="GO" id="GO:0008831">
    <property type="term" value="F:dTDP-4-dehydrorhamnose reductase activity"/>
    <property type="evidence" value="ECO:0007669"/>
    <property type="project" value="UniProtKB-EC"/>
</dbReference>
<keyword evidence="6" id="KW-0560">Oxidoreductase</keyword>
<protein>
    <recommendedName>
        <fullName evidence="4 6">dTDP-4-dehydrorhamnose reductase</fullName>
        <ecNumber evidence="3 6">1.1.1.133</ecNumber>
    </recommendedName>
</protein>
<dbReference type="RefSeq" id="WP_069269928.1">
    <property type="nucleotide sequence ID" value="NZ_CP013443.1"/>
</dbReference>
<evidence type="ECO:0000256" key="6">
    <source>
        <dbReference type="RuleBase" id="RU364082"/>
    </source>
</evidence>
<dbReference type="Proteomes" id="UP000094776">
    <property type="component" value="Chromosome 1"/>
</dbReference>
<dbReference type="Pfam" id="PF04321">
    <property type="entry name" value="RmlD_sub_bind"/>
    <property type="match status" value="1"/>
</dbReference>
<dbReference type="InterPro" id="IPR029903">
    <property type="entry name" value="RmlD-like-bd"/>
</dbReference>
<evidence type="ECO:0000256" key="1">
    <source>
        <dbReference type="ARBA" id="ARBA00004781"/>
    </source>
</evidence>
<dbReference type="CDD" id="cd05254">
    <property type="entry name" value="dTDP_HR_like_SDR_e"/>
    <property type="match status" value="1"/>
</dbReference>
<keyword evidence="6" id="KW-0521">NADP</keyword>
<reference evidence="8 9" key="1">
    <citation type="submission" date="2015-12" db="EMBL/GenBank/DDBJ databases">
        <title>Diversity of Burkholderia near neighbor genomes.</title>
        <authorList>
            <person name="Sahl J."/>
            <person name="Wagner D."/>
            <person name="Keim P."/>
        </authorList>
    </citation>
    <scope>NUCLEOTIDE SEQUENCE [LARGE SCALE GENOMIC DNA]</scope>
    <source>
        <strain evidence="8 9">MSMB1184WGS</strain>
    </source>
</reference>
<dbReference type="NCBIfam" id="NF007440">
    <property type="entry name" value="PRK09987.1"/>
    <property type="match status" value="1"/>
</dbReference>
<evidence type="ECO:0000256" key="4">
    <source>
        <dbReference type="ARBA" id="ARBA00017099"/>
    </source>
</evidence>
<comment type="catalytic activity">
    <reaction evidence="5 6">
        <text>dTDP-beta-L-rhamnose + NADP(+) = dTDP-4-dehydro-beta-L-rhamnose + NADPH + H(+)</text>
        <dbReference type="Rhea" id="RHEA:21796"/>
        <dbReference type="ChEBI" id="CHEBI:15378"/>
        <dbReference type="ChEBI" id="CHEBI:57510"/>
        <dbReference type="ChEBI" id="CHEBI:57783"/>
        <dbReference type="ChEBI" id="CHEBI:58349"/>
        <dbReference type="ChEBI" id="CHEBI:62830"/>
        <dbReference type="EC" id="1.1.1.133"/>
    </reaction>
</comment>
<comment type="cofactor">
    <cofactor evidence="6">
        <name>Mg(2+)</name>
        <dbReference type="ChEBI" id="CHEBI:18420"/>
    </cofactor>
    <text evidence="6">Binds 1 Mg(2+) ion per monomer.</text>
</comment>
<comment type="similarity">
    <text evidence="2 6">Belongs to the dTDP-4-dehydrorhamnose reductase family.</text>
</comment>
<dbReference type="EMBL" id="CP013443">
    <property type="protein sequence ID" value="AOK15891.1"/>
    <property type="molecule type" value="Genomic_DNA"/>
</dbReference>
<dbReference type="PANTHER" id="PTHR10491:SF4">
    <property type="entry name" value="METHIONINE ADENOSYLTRANSFERASE 2 SUBUNIT BETA"/>
    <property type="match status" value="1"/>
</dbReference>
<dbReference type="Gene3D" id="3.40.50.720">
    <property type="entry name" value="NAD(P)-binding Rossmann-like Domain"/>
    <property type="match status" value="1"/>
</dbReference>
<evidence type="ECO:0000256" key="3">
    <source>
        <dbReference type="ARBA" id="ARBA00012929"/>
    </source>
</evidence>
<gene>
    <name evidence="8" type="ORF">WT26_07575</name>
</gene>
<evidence type="ECO:0000313" key="9">
    <source>
        <dbReference type="Proteomes" id="UP000094776"/>
    </source>
</evidence>
<dbReference type="GO" id="GO:0005829">
    <property type="term" value="C:cytosol"/>
    <property type="evidence" value="ECO:0007669"/>
    <property type="project" value="TreeGrafter"/>
</dbReference>
<dbReference type="EC" id="1.1.1.133" evidence="3 6"/>
<accession>A0A1B4PPU5</accession>
<evidence type="ECO:0000313" key="8">
    <source>
        <dbReference type="EMBL" id="AOK15891.1"/>
    </source>
</evidence>
<comment type="function">
    <text evidence="6">Catalyzes the reduction of dTDP-6-deoxy-L-lyxo-4-hexulose to yield dTDP-L-rhamnose.</text>
</comment>
<dbReference type="SUPFAM" id="SSF51735">
    <property type="entry name" value="NAD(P)-binding Rossmann-fold domains"/>
    <property type="match status" value="1"/>
</dbReference>
<dbReference type="GO" id="GO:0019305">
    <property type="term" value="P:dTDP-rhamnose biosynthetic process"/>
    <property type="evidence" value="ECO:0007669"/>
    <property type="project" value="UniProtKB-UniPathway"/>
</dbReference>
<organism evidence="8 9">
    <name type="scientific">Burkholderia cepacia</name>
    <name type="common">Pseudomonas cepacia</name>
    <dbReference type="NCBI Taxonomy" id="292"/>
    <lineage>
        <taxon>Bacteria</taxon>
        <taxon>Pseudomonadati</taxon>
        <taxon>Pseudomonadota</taxon>
        <taxon>Betaproteobacteria</taxon>
        <taxon>Burkholderiales</taxon>
        <taxon>Burkholderiaceae</taxon>
        <taxon>Burkholderia</taxon>
        <taxon>Burkholderia cepacia complex</taxon>
    </lineage>
</organism>
<proteinExistence type="inferred from homology"/>
<sequence length="298" mass="32472">MKIVVTGARGQVGWELVRSMSVLGAVHAWDRAAADLSRPDELVDAVRELRPDVIVNAAAYTSVDRAESEEALATTINGEAVGALAQAARDIDALFVHYSTDYVFDGMASEPYREDAIAAPQNAYGRSKLLGDEAVAASGADHLIFRTTWVYSARGTNFLLTMLRLMCERPELSVVADQFGAPTSARFIADVTAHAVRQCMNERAEGCFDSGLFNLTADGVTSWHGFAQAIFDCARTAGSGVTLKTGKINAIRALDYPTQAVRPIYSVLDGGRLRHRFNLHRPHWQDGVKLVLDELLCR</sequence>
<feature type="domain" description="RmlD-like substrate binding" evidence="7">
    <location>
        <begin position="1"/>
        <end position="295"/>
    </location>
</feature>
<dbReference type="InterPro" id="IPR036291">
    <property type="entry name" value="NAD(P)-bd_dom_sf"/>
</dbReference>
<evidence type="ECO:0000259" key="7">
    <source>
        <dbReference type="Pfam" id="PF04321"/>
    </source>
</evidence>
<dbReference type="AlphaFoldDB" id="A0A1B4PPU5"/>
<name>A0A1B4PPU5_BURCE</name>
<dbReference type="UniPathway" id="UPA00124"/>